<dbReference type="PANTHER" id="PTHR12276">
    <property type="entry name" value="EPSIN/ENT-RELATED"/>
    <property type="match status" value="1"/>
</dbReference>
<dbReference type="GO" id="GO:0005768">
    <property type="term" value="C:endosome"/>
    <property type="evidence" value="ECO:0007669"/>
    <property type="project" value="TreeGrafter"/>
</dbReference>
<evidence type="ECO:0000313" key="7">
    <source>
        <dbReference type="RefSeq" id="XP_039122136.1"/>
    </source>
</evidence>
<evidence type="ECO:0000313" key="6">
    <source>
        <dbReference type="Proteomes" id="UP001515500"/>
    </source>
</evidence>
<dbReference type="AlphaFoldDB" id="A0AB40B4E9"/>
<evidence type="ECO:0000256" key="1">
    <source>
        <dbReference type="ARBA" id="ARBA00004132"/>
    </source>
</evidence>
<evidence type="ECO:0000256" key="3">
    <source>
        <dbReference type="ARBA" id="ARBA00023034"/>
    </source>
</evidence>
<dbReference type="GO" id="GO:0030125">
    <property type="term" value="C:clathrin vesicle coat"/>
    <property type="evidence" value="ECO:0007669"/>
    <property type="project" value="TreeGrafter"/>
</dbReference>
<dbReference type="InterPro" id="IPR013809">
    <property type="entry name" value="ENTH"/>
</dbReference>
<dbReference type="PROSITE" id="PS50942">
    <property type="entry name" value="ENTH"/>
    <property type="match status" value="1"/>
</dbReference>
<gene>
    <name evidence="7" type="primary">LOC120258762</name>
</gene>
<dbReference type="RefSeq" id="XP_039122136.1">
    <property type="nucleotide sequence ID" value="XM_039266202.1"/>
</dbReference>
<dbReference type="CDD" id="cd03571">
    <property type="entry name" value="ENTH"/>
    <property type="match status" value="1"/>
</dbReference>
<dbReference type="GO" id="GO:0005543">
    <property type="term" value="F:phospholipid binding"/>
    <property type="evidence" value="ECO:0007669"/>
    <property type="project" value="TreeGrafter"/>
</dbReference>
<dbReference type="Proteomes" id="UP001515500">
    <property type="component" value="Chromosome 1"/>
</dbReference>
<dbReference type="SUPFAM" id="SSF48464">
    <property type="entry name" value="ENTH/VHS domain"/>
    <property type="match status" value="1"/>
</dbReference>
<protein>
    <submittedName>
        <fullName evidence="7">Clathrin interactor EPSIN 2-like</fullName>
    </submittedName>
</protein>
<sequence>MKKAFDQTVRDLKREVNKKVLKVPGIEQKPAPNLKYSILDATSNEPWGPHGSLLADIAQASRNHYECQMIMNVIWKRINDTGKNWRHVYKGLIVLEYLVAHGSERVIDDIKEHSYQISQSVLLKLFFLIKVESTMT</sequence>
<evidence type="ECO:0000259" key="5">
    <source>
        <dbReference type="PROSITE" id="PS50942"/>
    </source>
</evidence>
<organism evidence="6 7">
    <name type="scientific">Dioscorea cayennensis subsp. rotundata</name>
    <name type="common">White Guinea yam</name>
    <name type="synonym">Dioscorea rotundata</name>
    <dbReference type="NCBI Taxonomy" id="55577"/>
    <lineage>
        <taxon>Eukaryota</taxon>
        <taxon>Viridiplantae</taxon>
        <taxon>Streptophyta</taxon>
        <taxon>Embryophyta</taxon>
        <taxon>Tracheophyta</taxon>
        <taxon>Spermatophyta</taxon>
        <taxon>Magnoliopsida</taxon>
        <taxon>Liliopsida</taxon>
        <taxon>Dioscoreales</taxon>
        <taxon>Dioscoreaceae</taxon>
        <taxon>Dioscorea</taxon>
    </lineage>
</organism>
<keyword evidence="4" id="KW-0968">Cytoplasmic vesicle</keyword>
<dbReference type="GO" id="GO:0030276">
    <property type="term" value="F:clathrin binding"/>
    <property type="evidence" value="ECO:0007669"/>
    <property type="project" value="TreeGrafter"/>
</dbReference>
<proteinExistence type="predicted"/>
<dbReference type="Pfam" id="PF01417">
    <property type="entry name" value="ENTH"/>
    <property type="match status" value="1"/>
</dbReference>
<keyword evidence="6" id="KW-1185">Reference proteome</keyword>
<reference evidence="7" key="2">
    <citation type="submission" date="2025-08" db="UniProtKB">
        <authorList>
            <consortium name="RefSeq"/>
        </authorList>
    </citation>
    <scope>IDENTIFICATION</scope>
</reference>
<dbReference type="GO" id="GO:0005886">
    <property type="term" value="C:plasma membrane"/>
    <property type="evidence" value="ECO:0007669"/>
    <property type="project" value="TreeGrafter"/>
</dbReference>
<dbReference type="GeneID" id="120258762"/>
<dbReference type="SMART" id="SM00273">
    <property type="entry name" value="ENTH"/>
    <property type="match status" value="1"/>
</dbReference>
<dbReference type="GO" id="GO:0005794">
    <property type="term" value="C:Golgi apparatus"/>
    <property type="evidence" value="ECO:0007669"/>
    <property type="project" value="UniProtKB-SubCell"/>
</dbReference>
<dbReference type="InterPro" id="IPR008942">
    <property type="entry name" value="ENTH_VHS"/>
</dbReference>
<dbReference type="GO" id="GO:0006897">
    <property type="term" value="P:endocytosis"/>
    <property type="evidence" value="ECO:0007669"/>
    <property type="project" value="TreeGrafter"/>
</dbReference>
<comment type="subcellular location">
    <subcellularLocation>
        <location evidence="1">Cytoplasmic vesicle</location>
        <location evidence="1">Clathrin-coated vesicle</location>
    </subcellularLocation>
    <subcellularLocation>
        <location evidence="2">Golgi apparatus</location>
    </subcellularLocation>
</comment>
<dbReference type="PANTHER" id="PTHR12276:SF91">
    <property type="entry name" value="CLATHRIN INTERACTOR EPSIN 2-RELATED"/>
    <property type="match status" value="1"/>
</dbReference>
<evidence type="ECO:0000256" key="2">
    <source>
        <dbReference type="ARBA" id="ARBA00004555"/>
    </source>
</evidence>
<feature type="domain" description="ENTH" evidence="5">
    <location>
        <begin position="26"/>
        <end position="136"/>
    </location>
</feature>
<name>A0AB40B4E9_DIOCR</name>
<accession>A0AB40B4E9</accession>
<evidence type="ECO:0000256" key="4">
    <source>
        <dbReference type="ARBA" id="ARBA00023329"/>
    </source>
</evidence>
<keyword evidence="3" id="KW-0333">Golgi apparatus</keyword>
<dbReference type="Gene3D" id="1.25.40.90">
    <property type="match status" value="1"/>
</dbReference>
<reference evidence="6" key="1">
    <citation type="submission" date="2025-05" db="UniProtKB">
        <authorList>
            <consortium name="RefSeq"/>
        </authorList>
    </citation>
    <scope>NUCLEOTIDE SEQUENCE [LARGE SCALE GENOMIC DNA]</scope>
</reference>